<dbReference type="SUPFAM" id="SSF51445">
    <property type="entry name" value="(Trans)glycosidases"/>
    <property type="match status" value="1"/>
</dbReference>
<evidence type="ECO:0000313" key="5">
    <source>
        <dbReference type="EnsemblPlants" id="ONIVA07G15730.1"/>
    </source>
</evidence>
<dbReference type="GO" id="GO:0005975">
    <property type="term" value="P:carbohydrate metabolic process"/>
    <property type="evidence" value="ECO:0007669"/>
    <property type="project" value="InterPro"/>
</dbReference>
<evidence type="ECO:0000313" key="6">
    <source>
        <dbReference type="Proteomes" id="UP000006591"/>
    </source>
</evidence>
<sequence>MVLNAFSNTSIKVMVAIPNNDLASVGQDLGSSTNLVKNNVVLYLNQGTLINGVAMGNEVFIQQPNLTGMLVPAMQNVQMALVNLNLAKDIHVSTLIAFNALDVSFPPSDGRF</sequence>
<evidence type="ECO:0000256" key="3">
    <source>
        <dbReference type="ARBA" id="ARBA00023295"/>
    </source>
</evidence>
<protein>
    <submittedName>
        <fullName evidence="5">Uncharacterized protein</fullName>
    </submittedName>
</protein>
<dbReference type="AlphaFoldDB" id="A0A0E0I1W0"/>
<dbReference type="Gramene" id="ONIVA07G15730.1">
    <property type="protein sequence ID" value="ONIVA07G15730.1"/>
    <property type="gene ID" value="ONIVA07G15730"/>
</dbReference>
<name>A0A0E0I1W0_ORYNI</name>
<dbReference type="GO" id="GO:0004553">
    <property type="term" value="F:hydrolase activity, hydrolyzing O-glycosyl compounds"/>
    <property type="evidence" value="ECO:0007669"/>
    <property type="project" value="InterPro"/>
</dbReference>
<dbReference type="Pfam" id="PF00332">
    <property type="entry name" value="Glyco_hydro_17"/>
    <property type="match status" value="1"/>
</dbReference>
<dbReference type="InterPro" id="IPR017853">
    <property type="entry name" value="GH"/>
</dbReference>
<proteinExistence type="inferred from homology"/>
<dbReference type="Proteomes" id="UP000006591">
    <property type="component" value="Chromosome 7"/>
</dbReference>
<comment type="similarity">
    <text evidence="1 4">Belongs to the glycosyl hydrolase 17 family.</text>
</comment>
<organism evidence="5">
    <name type="scientific">Oryza nivara</name>
    <name type="common">Indian wild rice</name>
    <name type="synonym">Oryza sativa f. spontanea</name>
    <dbReference type="NCBI Taxonomy" id="4536"/>
    <lineage>
        <taxon>Eukaryota</taxon>
        <taxon>Viridiplantae</taxon>
        <taxon>Streptophyta</taxon>
        <taxon>Embryophyta</taxon>
        <taxon>Tracheophyta</taxon>
        <taxon>Spermatophyta</taxon>
        <taxon>Magnoliopsida</taxon>
        <taxon>Liliopsida</taxon>
        <taxon>Poales</taxon>
        <taxon>Poaceae</taxon>
        <taxon>BOP clade</taxon>
        <taxon>Oryzoideae</taxon>
        <taxon>Oryzeae</taxon>
        <taxon>Oryzinae</taxon>
        <taxon>Oryza</taxon>
    </lineage>
</organism>
<dbReference type="SMR" id="A0A0E0I1W0"/>
<keyword evidence="2" id="KW-0378">Hydrolase</keyword>
<evidence type="ECO:0000256" key="4">
    <source>
        <dbReference type="RuleBase" id="RU004335"/>
    </source>
</evidence>
<keyword evidence="3" id="KW-0326">Glycosidase</keyword>
<dbReference type="HOGENOM" id="CLU_2149945_0_0_1"/>
<dbReference type="InterPro" id="IPR044965">
    <property type="entry name" value="Glyco_hydro_17_plant"/>
</dbReference>
<dbReference type="InterPro" id="IPR000490">
    <property type="entry name" value="Glyco_hydro_17"/>
</dbReference>
<accession>A0A0E0I1W0</accession>
<reference evidence="5" key="1">
    <citation type="submission" date="2015-04" db="UniProtKB">
        <authorList>
            <consortium name="EnsemblPlants"/>
        </authorList>
    </citation>
    <scope>IDENTIFICATION</scope>
    <source>
        <strain evidence="5">SL10</strain>
    </source>
</reference>
<dbReference type="Gene3D" id="3.20.20.80">
    <property type="entry name" value="Glycosidases"/>
    <property type="match status" value="1"/>
</dbReference>
<dbReference type="OMA" id="GCPTLMA"/>
<keyword evidence="6" id="KW-1185">Reference proteome</keyword>
<dbReference type="PANTHER" id="PTHR32227">
    <property type="entry name" value="GLUCAN ENDO-1,3-BETA-GLUCOSIDASE BG1-RELATED-RELATED"/>
    <property type="match status" value="1"/>
</dbReference>
<evidence type="ECO:0000256" key="2">
    <source>
        <dbReference type="ARBA" id="ARBA00022801"/>
    </source>
</evidence>
<dbReference type="EnsemblPlants" id="ONIVA07G15730.1">
    <property type="protein sequence ID" value="ONIVA07G15730.1"/>
    <property type="gene ID" value="ONIVA07G15730"/>
</dbReference>
<reference evidence="5" key="2">
    <citation type="submission" date="2018-04" db="EMBL/GenBank/DDBJ databases">
        <title>OnivRS2 (Oryza nivara Reference Sequence Version 2).</title>
        <authorList>
            <person name="Zhang J."/>
            <person name="Kudrna D."/>
            <person name="Lee S."/>
            <person name="Talag J."/>
            <person name="Rajasekar S."/>
            <person name="Welchert J."/>
            <person name="Hsing Y.-I."/>
            <person name="Wing R.A."/>
        </authorList>
    </citation>
    <scope>NUCLEOTIDE SEQUENCE [LARGE SCALE GENOMIC DNA]</scope>
    <source>
        <strain evidence="5">SL10</strain>
    </source>
</reference>
<evidence type="ECO:0000256" key="1">
    <source>
        <dbReference type="ARBA" id="ARBA00008773"/>
    </source>
</evidence>
<dbReference type="STRING" id="4536.A0A0E0I1W0"/>